<accession>A0ACB5RF13</accession>
<comment type="caution">
    <text evidence="1">The sequence shown here is derived from an EMBL/GenBank/DDBJ whole genome shotgun (WGS) entry which is preliminary data.</text>
</comment>
<organism evidence="1 2">
    <name type="scientific">Inconstantimicrobium mannanitabidum</name>
    <dbReference type="NCBI Taxonomy" id="1604901"/>
    <lineage>
        <taxon>Bacteria</taxon>
        <taxon>Bacillati</taxon>
        <taxon>Bacillota</taxon>
        <taxon>Clostridia</taxon>
        <taxon>Eubacteriales</taxon>
        <taxon>Clostridiaceae</taxon>
        <taxon>Inconstantimicrobium</taxon>
    </lineage>
</organism>
<reference evidence="1" key="1">
    <citation type="journal article" date="2025" name="Int. J. Syst. Evol. Microbiol.">
        <title>Inconstantimicrobium mannanitabidum sp. nov., a novel member of the family Clostridiaceae isolated from anoxic soil under the treatment of reductive soil disinfestation.</title>
        <authorList>
            <person name="Ueki A."/>
            <person name="Tonouchi A."/>
            <person name="Honma S."/>
            <person name="Kaku N."/>
            <person name="Ueki K."/>
        </authorList>
    </citation>
    <scope>NUCLEOTIDE SEQUENCE</scope>
    <source>
        <strain evidence="1">TW13</strain>
    </source>
</reference>
<proteinExistence type="predicted"/>
<name>A0ACB5RF13_9CLOT</name>
<evidence type="ECO:0000313" key="1">
    <source>
        <dbReference type="EMBL" id="GKX67735.1"/>
    </source>
</evidence>
<sequence>MDYVNCFNINITTVYMFGKCIYPDVYVEQFDYINPRSYEKYKTVVLKTDYFFCYNHINE</sequence>
<gene>
    <name evidence="1" type="ORF">rsdtw13_29930</name>
</gene>
<keyword evidence="2" id="KW-1185">Reference proteome</keyword>
<evidence type="ECO:0000313" key="2">
    <source>
        <dbReference type="Proteomes" id="UP001058074"/>
    </source>
</evidence>
<protein>
    <submittedName>
        <fullName evidence="1">Uncharacterized protein</fullName>
    </submittedName>
</protein>
<dbReference type="EMBL" id="BROD01000001">
    <property type="protein sequence ID" value="GKX67735.1"/>
    <property type="molecule type" value="Genomic_DNA"/>
</dbReference>
<dbReference type="Proteomes" id="UP001058074">
    <property type="component" value="Unassembled WGS sequence"/>
</dbReference>